<comment type="caution">
    <text evidence="1">The sequence shown here is derived from an EMBL/GenBank/DDBJ whole genome shotgun (WGS) entry which is preliminary data.</text>
</comment>
<accession>A0A2P6N4X9</accession>
<protein>
    <submittedName>
        <fullName evidence="1">Uncharacterized protein</fullName>
    </submittedName>
</protein>
<sequence>MSHEDLYSVETPIELGYASEDLSNANELNTKGIPRTRTFVRENGIIIEVCHARCGSIATTSGTLKRAPKLTKASITHHMAANNSSPLLVPIGSNFWNIRGDFKIVKLLNVGTHMSVARLSTGKFLIIDGAPTLNNPTLVKELNELTSNGENIEAIIHTHPFHTGSIVTLSNLYPKAPVYGCPRHLKMFPDLKWTGDLSEPTNLARWQPEVDLRIPT</sequence>
<dbReference type="EMBL" id="MDYQ01000202">
    <property type="protein sequence ID" value="PRP79003.1"/>
    <property type="molecule type" value="Genomic_DNA"/>
</dbReference>
<dbReference type="InParanoid" id="A0A2P6N4X9"/>
<proteinExistence type="predicted"/>
<dbReference type="AlphaFoldDB" id="A0A2P6N4X9"/>
<feature type="non-terminal residue" evidence="1">
    <location>
        <position position="216"/>
    </location>
</feature>
<name>A0A2P6N4X9_9EUKA</name>
<dbReference type="InterPro" id="IPR036866">
    <property type="entry name" value="RibonucZ/Hydroxyglut_hydro"/>
</dbReference>
<evidence type="ECO:0000313" key="1">
    <source>
        <dbReference type="EMBL" id="PRP79003.1"/>
    </source>
</evidence>
<keyword evidence="2" id="KW-1185">Reference proteome</keyword>
<dbReference type="Proteomes" id="UP000241769">
    <property type="component" value="Unassembled WGS sequence"/>
</dbReference>
<evidence type="ECO:0000313" key="2">
    <source>
        <dbReference type="Proteomes" id="UP000241769"/>
    </source>
</evidence>
<dbReference type="OrthoDB" id="421671at2759"/>
<organism evidence="1 2">
    <name type="scientific">Planoprotostelium fungivorum</name>
    <dbReference type="NCBI Taxonomy" id="1890364"/>
    <lineage>
        <taxon>Eukaryota</taxon>
        <taxon>Amoebozoa</taxon>
        <taxon>Evosea</taxon>
        <taxon>Variosea</taxon>
        <taxon>Cavosteliida</taxon>
        <taxon>Cavosteliaceae</taxon>
        <taxon>Planoprotostelium</taxon>
    </lineage>
</organism>
<dbReference type="SUPFAM" id="SSF56281">
    <property type="entry name" value="Metallo-hydrolase/oxidoreductase"/>
    <property type="match status" value="1"/>
</dbReference>
<reference evidence="1 2" key="1">
    <citation type="journal article" date="2018" name="Genome Biol. Evol.">
        <title>Multiple Roots of Fruiting Body Formation in Amoebozoa.</title>
        <authorList>
            <person name="Hillmann F."/>
            <person name="Forbes G."/>
            <person name="Novohradska S."/>
            <person name="Ferling I."/>
            <person name="Riege K."/>
            <person name="Groth M."/>
            <person name="Westermann M."/>
            <person name="Marz M."/>
            <person name="Spaller T."/>
            <person name="Winckler T."/>
            <person name="Schaap P."/>
            <person name="Glockner G."/>
        </authorList>
    </citation>
    <scope>NUCLEOTIDE SEQUENCE [LARGE SCALE GENOMIC DNA]</scope>
    <source>
        <strain evidence="1 2">Jena</strain>
    </source>
</reference>
<gene>
    <name evidence="1" type="ORF">PROFUN_11468</name>
</gene>